<feature type="domain" description="Neprosin PEP catalytic" evidence="1">
    <location>
        <begin position="3"/>
        <end position="220"/>
    </location>
</feature>
<evidence type="ECO:0000313" key="3">
    <source>
        <dbReference type="RefSeq" id="XP_010456495.1"/>
    </source>
</evidence>
<dbReference type="Proteomes" id="UP000694864">
    <property type="component" value="Chromosome 13"/>
</dbReference>
<protein>
    <submittedName>
        <fullName evidence="3">Uncharacterized protein LOC104737949</fullName>
    </submittedName>
</protein>
<dbReference type="PANTHER" id="PTHR31589:SF222">
    <property type="entry name" value="RRM DOMAIN-CONTAINING PROTEIN"/>
    <property type="match status" value="1"/>
</dbReference>
<organism evidence="2 3">
    <name type="scientific">Camelina sativa</name>
    <name type="common">False flax</name>
    <name type="synonym">Myagrum sativum</name>
    <dbReference type="NCBI Taxonomy" id="90675"/>
    <lineage>
        <taxon>Eukaryota</taxon>
        <taxon>Viridiplantae</taxon>
        <taxon>Streptophyta</taxon>
        <taxon>Embryophyta</taxon>
        <taxon>Tracheophyta</taxon>
        <taxon>Spermatophyta</taxon>
        <taxon>Magnoliopsida</taxon>
        <taxon>eudicotyledons</taxon>
        <taxon>Gunneridae</taxon>
        <taxon>Pentapetalae</taxon>
        <taxon>rosids</taxon>
        <taxon>malvids</taxon>
        <taxon>Brassicales</taxon>
        <taxon>Brassicaceae</taxon>
        <taxon>Camelineae</taxon>
        <taxon>Camelina</taxon>
    </lineage>
</organism>
<dbReference type="PANTHER" id="PTHR31589">
    <property type="entry name" value="PROTEIN, PUTATIVE (DUF239)-RELATED-RELATED"/>
    <property type="match status" value="1"/>
</dbReference>
<keyword evidence="2" id="KW-1185">Reference proteome</keyword>
<sequence length="220" mass="24604">MRYFCKKLNYAIVSSTNSTPEIYGTKAIVNVWAPAIEEGAKEMSVAQIWIASGDYKSDDLNTIEIGWQVLPTVYRDNRPRLFVFWTGNAYKTGCYNVCCPGFIQTSGDIVIGGPISPVSSLGGSQSEITVNVWKDRKSGWWLSLGFNNIVGYWPSEISTLADHANYAQWGGEILNTQRLGRHTTTQMGSGHFPDEGFRRSSYFRNLEVVDNNNQLQSIPI</sequence>
<reference evidence="3" key="2">
    <citation type="submission" date="2025-08" db="UniProtKB">
        <authorList>
            <consortium name="RefSeq"/>
        </authorList>
    </citation>
    <scope>IDENTIFICATION</scope>
    <source>
        <tissue evidence="3">Leaf</tissue>
    </source>
</reference>
<dbReference type="Gene3D" id="3.90.1320.10">
    <property type="entry name" value="Outer-capsid protein sigma 3, large lobe"/>
    <property type="match status" value="1"/>
</dbReference>
<evidence type="ECO:0000259" key="1">
    <source>
        <dbReference type="PROSITE" id="PS52045"/>
    </source>
</evidence>
<dbReference type="InterPro" id="IPR053168">
    <property type="entry name" value="Glutamic_endopeptidase"/>
</dbReference>
<gene>
    <name evidence="3" type="primary">LOC104737949</name>
</gene>
<dbReference type="GeneID" id="104737949"/>
<reference evidence="2" key="1">
    <citation type="journal article" date="2014" name="Nat. Commun.">
        <title>The emerging biofuel crop Camelina sativa retains a highly undifferentiated hexaploid genome structure.</title>
        <authorList>
            <person name="Kagale S."/>
            <person name="Koh C."/>
            <person name="Nixon J."/>
            <person name="Bollina V."/>
            <person name="Clarke W.E."/>
            <person name="Tuteja R."/>
            <person name="Spillane C."/>
            <person name="Robinson S.J."/>
            <person name="Links M.G."/>
            <person name="Clarke C."/>
            <person name="Higgins E.E."/>
            <person name="Huebert T."/>
            <person name="Sharpe A.G."/>
            <person name="Parkin I.A."/>
        </authorList>
    </citation>
    <scope>NUCLEOTIDE SEQUENCE [LARGE SCALE GENOMIC DNA]</scope>
    <source>
        <strain evidence="2">cv. DH55</strain>
    </source>
</reference>
<dbReference type="InterPro" id="IPR004314">
    <property type="entry name" value="Neprosin"/>
</dbReference>
<dbReference type="Pfam" id="PF03080">
    <property type="entry name" value="Neprosin"/>
    <property type="match status" value="1"/>
</dbReference>
<name>A0ABM0VI29_CAMSA</name>
<evidence type="ECO:0000313" key="2">
    <source>
        <dbReference type="Proteomes" id="UP000694864"/>
    </source>
</evidence>
<dbReference type="RefSeq" id="XP_010456495.1">
    <property type="nucleotide sequence ID" value="XM_010458193.2"/>
</dbReference>
<proteinExistence type="predicted"/>
<dbReference type="PROSITE" id="PS52045">
    <property type="entry name" value="NEPROSIN_PEP_CD"/>
    <property type="match status" value="1"/>
</dbReference>
<accession>A0ABM0VI29</accession>